<gene>
    <name evidence="15" type="ORF">SAMN02745194_02051</name>
</gene>
<dbReference type="SUPFAM" id="SSF52540">
    <property type="entry name" value="P-loop containing nucleoside triphosphate hydrolases"/>
    <property type="match status" value="1"/>
</dbReference>
<evidence type="ECO:0000256" key="7">
    <source>
        <dbReference type="ARBA" id="ARBA00022927"/>
    </source>
</evidence>
<dbReference type="Pfam" id="PF00664">
    <property type="entry name" value="ABC_membrane"/>
    <property type="match status" value="1"/>
</dbReference>
<dbReference type="PANTHER" id="PTHR24221">
    <property type="entry name" value="ATP-BINDING CASSETTE SUB-FAMILY B"/>
    <property type="match status" value="1"/>
</dbReference>
<feature type="transmembrane region" description="Helical" evidence="11">
    <location>
        <begin position="421"/>
        <end position="443"/>
    </location>
</feature>
<feature type="domain" description="ABC transporter" evidence="12">
    <location>
        <begin position="482"/>
        <end position="715"/>
    </location>
</feature>
<evidence type="ECO:0000256" key="6">
    <source>
        <dbReference type="ARBA" id="ARBA00022840"/>
    </source>
</evidence>
<dbReference type="InterPro" id="IPR036640">
    <property type="entry name" value="ABC1_TM_sf"/>
</dbReference>
<evidence type="ECO:0000256" key="2">
    <source>
        <dbReference type="ARBA" id="ARBA00022448"/>
    </source>
</evidence>
<feature type="transmembrane region" description="Helical" evidence="11">
    <location>
        <begin position="307"/>
        <end position="327"/>
    </location>
</feature>
<dbReference type="STRING" id="198092.SAMN02745194_02051"/>
<dbReference type="GO" id="GO:0140359">
    <property type="term" value="F:ABC-type transporter activity"/>
    <property type="evidence" value="ECO:0007669"/>
    <property type="project" value="InterPro"/>
</dbReference>
<dbReference type="RefSeq" id="WP_073134286.1">
    <property type="nucleotide sequence ID" value="NZ_FQZF01000010.1"/>
</dbReference>
<feature type="domain" description="Peptidase C39" evidence="14">
    <location>
        <begin position="16"/>
        <end position="135"/>
    </location>
</feature>
<dbReference type="InterPro" id="IPR039421">
    <property type="entry name" value="Type_1_exporter"/>
</dbReference>
<dbReference type="SUPFAM" id="SSF90123">
    <property type="entry name" value="ABC transporter transmembrane region"/>
    <property type="match status" value="1"/>
</dbReference>
<dbReference type="PROSITE" id="PS50990">
    <property type="entry name" value="PEPTIDASE_C39"/>
    <property type="match status" value="1"/>
</dbReference>
<feature type="transmembrane region" description="Helical" evidence="11">
    <location>
        <begin position="162"/>
        <end position="185"/>
    </location>
</feature>
<keyword evidence="9 11" id="KW-0472">Membrane</keyword>
<evidence type="ECO:0000256" key="1">
    <source>
        <dbReference type="ARBA" id="ARBA00004651"/>
    </source>
</evidence>
<evidence type="ECO:0000256" key="9">
    <source>
        <dbReference type="ARBA" id="ARBA00023136"/>
    </source>
</evidence>
<dbReference type="Proteomes" id="UP000184387">
    <property type="component" value="Unassembled WGS sequence"/>
</dbReference>
<dbReference type="GO" id="GO:0005886">
    <property type="term" value="C:plasma membrane"/>
    <property type="evidence" value="ECO:0007669"/>
    <property type="project" value="UniProtKB-SubCell"/>
</dbReference>
<feature type="domain" description="ABC transmembrane type-1" evidence="13">
    <location>
        <begin position="167"/>
        <end position="447"/>
    </location>
</feature>
<dbReference type="GO" id="GO:0015031">
    <property type="term" value="P:protein transport"/>
    <property type="evidence" value="ECO:0007669"/>
    <property type="project" value="UniProtKB-KW"/>
</dbReference>
<dbReference type="GO" id="GO:0034040">
    <property type="term" value="F:ATPase-coupled lipid transmembrane transporter activity"/>
    <property type="evidence" value="ECO:0007669"/>
    <property type="project" value="TreeGrafter"/>
</dbReference>
<sequence length="716" mass="75826">MPGWTKRRARTPTVLQMEAAECGAAALGIVLGHHGRWVTLEELRTACGVSRDGSRASHIAEAARGYGLAVEAFRIEPADLAGLPMPLVAHWGMNHFVVVEGSGHSGTWINDPASGPRRVSMEELDRNLSGVVLTMRPGEAFRRGGERPRVLRGLLHRLKGSGAAFGFLLGLSLLLTVPALLVPAFSQVFVDDILVGQFDSWLPPLLWGMGGTALAMGLITWLQLDLLLRLETRLSIDGSAAFLRRLVQLPVSFFAQRHPGDIAGRVMLNDRVARLVSGDAGRGLLGLVTALAYAAAMAAYAPGLAAVVVGAAAANILALMLLGRSMADDNQRLLSRTLRSEGLARGGLRMMETYRAAGAEDQLLAQVAGTRAGAANIAQRLAVRRALLEGLPAFSAVLAAAAVLVLGGGRIMDGTMSVGQLVAFQALAMGFMGPVAQLVGVAAQMQDARANLTLLEDTLLHPRAPEFAAAAAVRLAPLPGHVELRDVTFGHSRLAPPLLDGVSLRIEPGRRLGIVGGSGSGKSTLALLIAGLYRPWAGEVRIDGLAISDIPRSTLRQEVAVVDQAGFLFDGTVRDNIALWDPTLADERLVESARDAAIHDEILARRGGYAGAVAEEGRNWSGGQRARMELARALATEPSILVLDEATAALDNRAEAQVMANLRRRGCTMVVIAHRLALVRDCDEVIVMEAGRIVQRGQPEALAAEDGPFRAMLASA</sequence>
<dbReference type="NCBIfam" id="TIGR03796">
    <property type="entry name" value="NHLM_micro_ABC1"/>
    <property type="match status" value="1"/>
</dbReference>
<comment type="subcellular location">
    <subcellularLocation>
        <location evidence="1">Cell membrane</location>
        <topology evidence="1">Multi-pass membrane protein</topology>
    </subcellularLocation>
</comment>
<feature type="transmembrane region" description="Helical" evidence="11">
    <location>
        <begin position="205"/>
        <end position="224"/>
    </location>
</feature>
<keyword evidence="5" id="KW-0547">Nucleotide-binding</keyword>
<dbReference type="GO" id="GO:0043213">
    <property type="term" value="P:bacteriocin transport"/>
    <property type="evidence" value="ECO:0007669"/>
    <property type="project" value="UniProtKB-KW"/>
</dbReference>
<keyword evidence="6 15" id="KW-0067">ATP-binding</keyword>
<evidence type="ECO:0000313" key="15">
    <source>
        <dbReference type="EMBL" id="SHJ23096.1"/>
    </source>
</evidence>
<keyword evidence="10" id="KW-0080">Bacteriocin transport</keyword>
<evidence type="ECO:0000259" key="14">
    <source>
        <dbReference type="PROSITE" id="PS50990"/>
    </source>
</evidence>
<evidence type="ECO:0000256" key="8">
    <source>
        <dbReference type="ARBA" id="ARBA00022989"/>
    </source>
</evidence>
<evidence type="ECO:0000256" key="11">
    <source>
        <dbReference type="SAM" id="Phobius"/>
    </source>
</evidence>
<dbReference type="PROSITE" id="PS50929">
    <property type="entry name" value="ABC_TM1F"/>
    <property type="match status" value="1"/>
</dbReference>
<keyword evidence="2" id="KW-0813">Transport</keyword>
<name>A0A1M6HLN1_9PROT</name>
<dbReference type="InterPro" id="IPR027417">
    <property type="entry name" value="P-loop_NTPase"/>
</dbReference>
<keyword evidence="4 11" id="KW-0812">Transmembrane</keyword>
<feature type="transmembrane region" description="Helical" evidence="11">
    <location>
        <begin position="386"/>
        <end position="409"/>
    </location>
</feature>
<keyword evidence="7" id="KW-0653">Protein transport</keyword>
<keyword evidence="16" id="KW-1185">Reference proteome</keyword>
<dbReference type="Gene3D" id="3.90.70.10">
    <property type="entry name" value="Cysteine proteinases"/>
    <property type="match status" value="1"/>
</dbReference>
<dbReference type="GO" id="GO:0016887">
    <property type="term" value="F:ATP hydrolysis activity"/>
    <property type="evidence" value="ECO:0007669"/>
    <property type="project" value="InterPro"/>
</dbReference>
<dbReference type="Gene3D" id="3.40.50.300">
    <property type="entry name" value="P-loop containing nucleotide triphosphate hydrolases"/>
    <property type="match status" value="1"/>
</dbReference>
<dbReference type="Pfam" id="PF03412">
    <property type="entry name" value="Peptidase_C39"/>
    <property type="match status" value="1"/>
</dbReference>
<keyword evidence="3" id="KW-1003">Cell membrane</keyword>
<dbReference type="GO" id="GO:0008233">
    <property type="term" value="F:peptidase activity"/>
    <property type="evidence" value="ECO:0007669"/>
    <property type="project" value="InterPro"/>
</dbReference>
<feature type="transmembrane region" description="Helical" evidence="11">
    <location>
        <begin position="284"/>
        <end position="301"/>
    </location>
</feature>
<protein>
    <submittedName>
        <fullName evidence="15">NHLM bacteriocin system ABC transporter, peptidase/ATP-binding protein</fullName>
    </submittedName>
</protein>
<evidence type="ECO:0000256" key="3">
    <source>
        <dbReference type="ARBA" id="ARBA00022475"/>
    </source>
</evidence>
<dbReference type="Gene3D" id="1.20.1560.10">
    <property type="entry name" value="ABC transporter type 1, transmembrane domain"/>
    <property type="match status" value="1"/>
</dbReference>
<reference evidence="15 16" key="1">
    <citation type="submission" date="2016-11" db="EMBL/GenBank/DDBJ databases">
        <authorList>
            <person name="Jaros S."/>
            <person name="Januszkiewicz K."/>
            <person name="Wedrychowicz H."/>
        </authorList>
    </citation>
    <scope>NUCLEOTIDE SEQUENCE [LARGE SCALE GENOMIC DNA]</scope>
    <source>
        <strain evidence="15 16">DSM 14916</strain>
    </source>
</reference>
<evidence type="ECO:0000256" key="4">
    <source>
        <dbReference type="ARBA" id="ARBA00022692"/>
    </source>
</evidence>
<dbReference type="PANTHER" id="PTHR24221:SF654">
    <property type="entry name" value="ATP-BINDING CASSETTE SUB-FAMILY B MEMBER 6"/>
    <property type="match status" value="1"/>
</dbReference>
<evidence type="ECO:0000259" key="12">
    <source>
        <dbReference type="PROSITE" id="PS50893"/>
    </source>
</evidence>
<dbReference type="InterPro" id="IPR022514">
    <property type="entry name" value="NHPM_micro_ABC1"/>
</dbReference>
<dbReference type="InterPro" id="IPR011527">
    <property type="entry name" value="ABC1_TM_dom"/>
</dbReference>
<keyword evidence="8 11" id="KW-1133">Transmembrane helix</keyword>
<dbReference type="EMBL" id="FQZF01000010">
    <property type="protein sequence ID" value="SHJ23096.1"/>
    <property type="molecule type" value="Genomic_DNA"/>
</dbReference>
<dbReference type="SMART" id="SM00382">
    <property type="entry name" value="AAA"/>
    <property type="match status" value="1"/>
</dbReference>
<evidence type="ECO:0000259" key="13">
    <source>
        <dbReference type="PROSITE" id="PS50929"/>
    </source>
</evidence>
<dbReference type="InterPro" id="IPR005074">
    <property type="entry name" value="Peptidase_C39"/>
</dbReference>
<dbReference type="OrthoDB" id="5288404at2"/>
<organism evidence="15 16">
    <name type="scientific">Muricoccus roseus</name>
    <dbReference type="NCBI Taxonomy" id="198092"/>
    <lineage>
        <taxon>Bacteria</taxon>
        <taxon>Pseudomonadati</taxon>
        <taxon>Pseudomonadota</taxon>
        <taxon>Alphaproteobacteria</taxon>
        <taxon>Acetobacterales</taxon>
        <taxon>Roseomonadaceae</taxon>
        <taxon>Muricoccus</taxon>
    </lineage>
</organism>
<proteinExistence type="predicted"/>
<evidence type="ECO:0000256" key="10">
    <source>
        <dbReference type="ARBA" id="ARBA00043264"/>
    </source>
</evidence>
<dbReference type="AlphaFoldDB" id="A0A1M6HLN1"/>
<dbReference type="InterPro" id="IPR003439">
    <property type="entry name" value="ABC_transporter-like_ATP-bd"/>
</dbReference>
<dbReference type="Pfam" id="PF00005">
    <property type="entry name" value="ABC_tran"/>
    <property type="match status" value="1"/>
</dbReference>
<dbReference type="InterPro" id="IPR003593">
    <property type="entry name" value="AAA+_ATPase"/>
</dbReference>
<evidence type="ECO:0000313" key="16">
    <source>
        <dbReference type="Proteomes" id="UP000184387"/>
    </source>
</evidence>
<dbReference type="PROSITE" id="PS50893">
    <property type="entry name" value="ABC_TRANSPORTER_2"/>
    <property type="match status" value="1"/>
</dbReference>
<accession>A0A1M6HLN1</accession>
<dbReference type="GO" id="GO:0006508">
    <property type="term" value="P:proteolysis"/>
    <property type="evidence" value="ECO:0007669"/>
    <property type="project" value="InterPro"/>
</dbReference>
<evidence type="ECO:0000256" key="5">
    <source>
        <dbReference type="ARBA" id="ARBA00022741"/>
    </source>
</evidence>
<dbReference type="GO" id="GO:0005524">
    <property type="term" value="F:ATP binding"/>
    <property type="evidence" value="ECO:0007669"/>
    <property type="project" value="UniProtKB-KW"/>
</dbReference>
<dbReference type="FunFam" id="3.40.50.300:FF:000299">
    <property type="entry name" value="ABC transporter ATP-binding protein/permease"/>
    <property type="match status" value="1"/>
</dbReference>